<name>A0A848DC56_9PSEU</name>
<dbReference type="EMBL" id="JAAXKZ010000001">
    <property type="protein sequence ID" value="NMH90135.1"/>
    <property type="molecule type" value="Genomic_DNA"/>
</dbReference>
<dbReference type="Proteomes" id="UP000586918">
    <property type="component" value="Unassembled WGS sequence"/>
</dbReference>
<protein>
    <recommendedName>
        <fullName evidence="3">Transposase DDE domain-containing protein</fullName>
    </recommendedName>
</protein>
<comment type="caution">
    <text evidence="1">The sequence shown here is derived from an EMBL/GenBank/DDBJ whole genome shotgun (WGS) entry which is preliminary data.</text>
</comment>
<evidence type="ECO:0000313" key="2">
    <source>
        <dbReference type="Proteomes" id="UP000586918"/>
    </source>
</evidence>
<accession>A0A848DC56</accession>
<keyword evidence="2" id="KW-1185">Reference proteome</keyword>
<sequence length="107" mass="11188">MWTVVGHGPGGSGEPLSVLLRPGNAGTTAADHITVLSEALRQLPGHRAGGRPGRKILIRAATAGCTHELLYRLVGRPLPYSAGFTLPEGITGELATVPARDWPPAYD</sequence>
<evidence type="ECO:0000313" key="1">
    <source>
        <dbReference type="EMBL" id="NMH90135.1"/>
    </source>
</evidence>
<proteinExistence type="predicted"/>
<organism evidence="1 2">
    <name type="scientific">Pseudonocardia bannensis</name>
    <dbReference type="NCBI Taxonomy" id="630973"/>
    <lineage>
        <taxon>Bacteria</taxon>
        <taxon>Bacillati</taxon>
        <taxon>Actinomycetota</taxon>
        <taxon>Actinomycetes</taxon>
        <taxon>Pseudonocardiales</taxon>
        <taxon>Pseudonocardiaceae</taxon>
        <taxon>Pseudonocardia</taxon>
    </lineage>
</organism>
<reference evidence="1 2" key="1">
    <citation type="submission" date="2020-04" db="EMBL/GenBank/DDBJ databases">
        <authorList>
            <person name="Klaysubun C."/>
            <person name="Duangmal K."/>
            <person name="Lipun K."/>
        </authorList>
    </citation>
    <scope>NUCLEOTIDE SEQUENCE [LARGE SCALE GENOMIC DNA]</scope>
    <source>
        <strain evidence="1 2">DSM 45300</strain>
    </source>
</reference>
<evidence type="ECO:0008006" key="3">
    <source>
        <dbReference type="Google" id="ProtNLM"/>
    </source>
</evidence>
<dbReference type="AlphaFoldDB" id="A0A848DC56"/>
<gene>
    <name evidence="1" type="ORF">HF519_00685</name>
</gene>